<gene>
    <name evidence="1" type="ORF">DKT69_08890</name>
</gene>
<dbReference type="OrthoDB" id="3691597at2"/>
<accession>A0A317DMJ0</accession>
<protein>
    <recommendedName>
        <fullName evidence="3">PIN domain-containing protein</fullName>
    </recommendedName>
</protein>
<dbReference type="PANTHER" id="PTHR39550:SF1">
    <property type="entry name" value="SLL0658 PROTEIN"/>
    <property type="match status" value="1"/>
</dbReference>
<dbReference type="InterPro" id="IPR029060">
    <property type="entry name" value="PIN-like_dom_sf"/>
</dbReference>
<dbReference type="InterPro" id="IPR021799">
    <property type="entry name" value="PIN-like_prokaryotic"/>
</dbReference>
<proteinExistence type="predicted"/>
<dbReference type="EMBL" id="QGKS01000169">
    <property type="protein sequence ID" value="PWR15827.1"/>
    <property type="molecule type" value="Genomic_DNA"/>
</dbReference>
<dbReference type="AlphaFoldDB" id="A0A317DMJ0"/>
<dbReference type="RefSeq" id="WP_109801098.1">
    <property type="nucleotide sequence ID" value="NZ_QGKS01000169.1"/>
</dbReference>
<organism evidence="1 2">
    <name type="scientific">Micromonospora sicca</name>
    <dbReference type="NCBI Taxonomy" id="2202420"/>
    <lineage>
        <taxon>Bacteria</taxon>
        <taxon>Bacillati</taxon>
        <taxon>Actinomycetota</taxon>
        <taxon>Actinomycetes</taxon>
        <taxon>Micromonosporales</taxon>
        <taxon>Micromonosporaceae</taxon>
        <taxon>Micromonospora</taxon>
    </lineage>
</organism>
<dbReference type="Pfam" id="PF11848">
    <property type="entry name" value="DUF3368"/>
    <property type="match status" value="1"/>
</dbReference>
<sequence>MLVLDTMCLSHFTLADRLDVLQHLLVDAECWTTRVVIEELRAGAAAYPALAATCEVDWLSVAQLDTLNEIRCFTKWATRIGAGDRDLGEASVIAAAELRGGIAITDDREATRVARAHEAEVHGTIWLLARACRDGKQTAVSTGNLIDALRSTGARLPCTGAQFPDFARRHKLL</sequence>
<comment type="caution">
    <text evidence="1">The sequence shown here is derived from an EMBL/GenBank/DDBJ whole genome shotgun (WGS) entry which is preliminary data.</text>
</comment>
<dbReference type="PANTHER" id="PTHR39550">
    <property type="entry name" value="SLL0658 PROTEIN"/>
    <property type="match status" value="1"/>
</dbReference>
<name>A0A317DMJ0_9ACTN</name>
<evidence type="ECO:0008006" key="3">
    <source>
        <dbReference type="Google" id="ProtNLM"/>
    </source>
</evidence>
<reference evidence="1 2" key="1">
    <citation type="submission" date="2018-05" db="EMBL/GenBank/DDBJ databases">
        <title>Micromonosporas from Atacama Desert.</title>
        <authorList>
            <person name="Carro L."/>
            <person name="Golinska P."/>
            <person name="Klenk H.-P."/>
            <person name="Goodfellow M."/>
        </authorList>
    </citation>
    <scope>NUCLEOTIDE SEQUENCE [LARGE SCALE GENOMIC DNA]</scope>
    <source>
        <strain evidence="1 2">4G51</strain>
    </source>
</reference>
<dbReference type="SUPFAM" id="SSF88723">
    <property type="entry name" value="PIN domain-like"/>
    <property type="match status" value="1"/>
</dbReference>
<evidence type="ECO:0000313" key="2">
    <source>
        <dbReference type="Proteomes" id="UP000246050"/>
    </source>
</evidence>
<evidence type="ECO:0000313" key="1">
    <source>
        <dbReference type="EMBL" id="PWR15827.1"/>
    </source>
</evidence>
<dbReference type="Proteomes" id="UP000246050">
    <property type="component" value="Unassembled WGS sequence"/>
</dbReference>